<reference evidence="2" key="1">
    <citation type="submission" date="2022-11" db="UniProtKB">
        <authorList>
            <consortium name="WormBaseParasite"/>
        </authorList>
    </citation>
    <scope>IDENTIFICATION</scope>
</reference>
<sequence>MVFTGANADTAKEIAEKIGKNKDREEIINYYSTFIKKYISSKSEDVDREDPKPKKSKIKELNPINVVVANQLFVSDKCKLLDSFVKEMNEKFCGQFQSLDFTDTNLSASTINNFIQEATKGKINELITDEDLDKQTTLILLNVVYFMANWTTKFQPRHEATFYSNIGTRKIDMMTGIFYGINYTNTKEWHTVGIPYMGETTYMYILLPKEKNGLGKVIQKMDYKMFMKCTKENIFDDKIDVTIPVFEISNRYDLCDILSKMGINKMFHKSEANFSRMFKEPRHFVNKAIHMATIKVDENGTEATAATSFGMMPRSAAPPKKFIANHPFIYFVATLEKNKEKNIKVSNSTVDNEEDTDKNDVLVPNKILFSGIYL</sequence>
<proteinExistence type="predicted"/>
<protein>
    <submittedName>
        <fullName evidence="2">Serpin domain-containing protein</fullName>
    </submittedName>
</protein>
<organism evidence="1 2">
    <name type="scientific">Panagrolaimus sp. ES5</name>
    <dbReference type="NCBI Taxonomy" id="591445"/>
    <lineage>
        <taxon>Eukaryota</taxon>
        <taxon>Metazoa</taxon>
        <taxon>Ecdysozoa</taxon>
        <taxon>Nematoda</taxon>
        <taxon>Chromadorea</taxon>
        <taxon>Rhabditida</taxon>
        <taxon>Tylenchina</taxon>
        <taxon>Panagrolaimomorpha</taxon>
        <taxon>Panagrolaimoidea</taxon>
        <taxon>Panagrolaimidae</taxon>
        <taxon>Panagrolaimus</taxon>
    </lineage>
</organism>
<dbReference type="Proteomes" id="UP000887579">
    <property type="component" value="Unplaced"/>
</dbReference>
<evidence type="ECO:0000313" key="2">
    <source>
        <dbReference type="WBParaSite" id="ES5_v2.g1115.t1"/>
    </source>
</evidence>
<evidence type="ECO:0000313" key="1">
    <source>
        <dbReference type="Proteomes" id="UP000887579"/>
    </source>
</evidence>
<dbReference type="WBParaSite" id="ES5_v2.g1115.t1">
    <property type="protein sequence ID" value="ES5_v2.g1115.t1"/>
    <property type="gene ID" value="ES5_v2.g1115"/>
</dbReference>
<name>A0AC34F2B8_9BILA</name>
<accession>A0AC34F2B8</accession>